<dbReference type="SUPFAM" id="SSF56219">
    <property type="entry name" value="DNase I-like"/>
    <property type="match status" value="1"/>
</dbReference>
<keyword evidence="3" id="KW-0808">Transferase</keyword>
<organism evidence="3 4">
    <name type="scientific">Macrophomina phaseolina (strain MS6)</name>
    <name type="common">Charcoal rot fungus</name>
    <dbReference type="NCBI Taxonomy" id="1126212"/>
    <lineage>
        <taxon>Eukaryota</taxon>
        <taxon>Fungi</taxon>
        <taxon>Dikarya</taxon>
        <taxon>Ascomycota</taxon>
        <taxon>Pezizomycotina</taxon>
        <taxon>Dothideomycetes</taxon>
        <taxon>Dothideomycetes incertae sedis</taxon>
        <taxon>Botryosphaeriales</taxon>
        <taxon>Botryosphaeriaceae</taxon>
        <taxon>Macrophomina</taxon>
    </lineage>
</organism>
<dbReference type="PANTHER" id="PTHR33481:SF1">
    <property type="entry name" value="ENDONUCLEASE_EXONUCLEASE_PHOSPHATASE DOMAIN-CONTAINING PROTEIN-RELATED"/>
    <property type="match status" value="1"/>
</dbReference>
<dbReference type="STRING" id="1126212.K2QHT9"/>
<feature type="domain" description="Reverse transcriptase" evidence="1">
    <location>
        <begin position="465"/>
        <end position="741"/>
    </location>
</feature>
<dbReference type="Gene3D" id="3.30.420.10">
    <property type="entry name" value="Ribonuclease H-like superfamily/Ribonuclease H"/>
    <property type="match status" value="1"/>
</dbReference>
<feature type="non-terminal residue" evidence="3">
    <location>
        <position position="1113"/>
    </location>
</feature>
<dbReference type="InterPro" id="IPR005135">
    <property type="entry name" value="Endo/exonuclease/phosphatase"/>
</dbReference>
<comment type="caution">
    <text evidence="3">The sequence shown here is derived from an EMBL/GenBank/DDBJ whole genome shotgun (WGS) entry which is preliminary data.</text>
</comment>
<dbReference type="SUPFAM" id="SSF53098">
    <property type="entry name" value="Ribonuclease H-like"/>
    <property type="match status" value="1"/>
</dbReference>
<evidence type="ECO:0000313" key="4">
    <source>
        <dbReference type="Proteomes" id="UP000007129"/>
    </source>
</evidence>
<dbReference type="InterPro" id="IPR002156">
    <property type="entry name" value="RNaseH_domain"/>
</dbReference>
<evidence type="ECO:0000259" key="2">
    <source>
        <dbReference type="PROSITE" id="PS50879"/>
    </source>
</evidence>
<keyword evidence="3" id="KW-0695">RNA-directed DNA polymerase</keyword>
<gene>
    <name evidence="3" type="ORF">MPH_13606</name>
</gene>
<dbReference type="PANTHER" id="PTHR33481">
    <property type="entry name" value="REVERSE TRANSCRIPTASE"/>
    <property type="match status" value="1"/>
</dbReference>
<dbReference type="EMBL" id="AHHD01000703">
    <property type="protein sequence ID" value="EKG09366.1"/>
    <property type="molecule type" value="Genomic_DNA"/>
</dbReference>
<dbReference type="InterPro" id="IPR012337">
    <property type="entry name" value="RNaseH-like_sf"/>
</dbReference>
<dbReference type="GO" id="GO:0003676">
    <property type="term" value="F:nucleic acid binding"/>
    <property type="evidence" value="ECO:0007669"/>
    <property type="project" value="InterPro"/>
</dbReference>
<dbReference type="Gene3D" id="3.60.10.10">
    <property type="entry name" value="Endonuclease/exonuclease/phosphatase"/>
    <property type="match status" value="1"/>
</dbReference>
<dbReference type="InterPro" id="IPR000477">
    <property type="entry name" value="RT_dom"/>
</dbReference>
<dbReference type="PROSITE" id="PS50878">
    <property type="entry name" value="RT_POL"/>
    <property type="match status" value="1"/>
</dbReference>
<keyword evidence="3" id="KW-0548">Nucleotidyltransferase</keyword>
<dbReference type="GO" id="GO:0004523">
    <property type="term" value="F:RNA-DNA hybrid ribonuclease activity"/>
    <property type="evidence" value="ECO:0007669"/>
    <property type="project" value="InterPro"/>
</dbReference>
<sequence length="1113" mass="125005">MAPLFRDRRTREFDIIAVQEPWKNPFRNTTHHPLKKEFELLHLDGPARTCIFVNRRIAASSWTATYHTPDLCTLHLKPANNSNAGGAVHIHNVYNPPRTMGVTSSLHALAAALREHPNDQHIVLGDFNLHHPLWTGAEYSHQDREADELIDLLERFSLHLASPPAIPTFARKDAQTTIDLAFVTAGILEHLVRCQVREDLQQDSDHIPISTVVDLSPSRRPPEARPNWRSTDTAKLRRTFEESLPPIKAPRSVEALENLTGALIQAIKEATETSTPPLRVSPQSMPGWTKECKEVQMETRRLRRIWQRTRSEDDWERYRSTRNKKGRLIQKVLQQEHRTKIESAATKDNGIWRVAKWAQNRETNQSSHMPALRRPDSNYAEQPKEKLDTLREAFFPEPPQADLSDIEGFTYPQETPWPDVTVEEVRLAMQRAKPWKAPGPDGIPNSILQQLGPALVPTLTTVYNASLRLGHCPSQFRQSITLALRKNKKDDYTDPKSYRPIALTNTIGKLLESIIARRMSYLVERFDLLPQSHIGGRRGRSTEHAVRLLVETVHSAWNSAEPLVATLLQLDVSGAYDNVSHPRLLHNLRKRRIGDRALEWIRSFLSGRKTKLKLSDGAEACYGTPTGIPQGSPLSQMLYLFYNADLLETCAAQGVMVIGYIDDVNLLAVSSSTEENCRLLAKAHSQAERWAAMHASVFAVKKYELTHFTKTPALFRTEQGIILGGRYLSPSDSCRFLGVFLGQKLSGKTHVQQLQARATTALTALSSIAGSTWGIPTLGLRQIYRSIILPRILYCCSIWALGKPRSKSMEARLADTVEAIQYRAARIIAGAFRATSKAALDVELFLLPAAQTVRKYMGEAFLRIASTQLYRQLIQLTERTWDSRKRDCPDMRSPMLRIREYWNERLDGLLANTEQRLPHLFPQWQKPADVCIAKSRELAICQHDRTRKDMETLAIYTDGSAIDGHVGAAATAHTAKTRRTKYMGTIKATTVFAAELQGLVMALELAEAEMVHGKRKIAVFTDNQAALRALVTPGEQSGQYLLSSIIAKLTGLQQKGASVGFHWIPAHQGVPGNEEADKLAKAAAREGRAVEHRTQGHIRTSLVAALKQAINQV</sequence>
<dbReference type="VEuPathDB" id="FungiDB:MPH_13606"/>
<feature type="domain" description="RNase H type-1" evidence="2">
    <location>
        <begin position="949"/>
        <end position="1085"/>
    </location>
</feature>
<protein>
    <submittedName>
        <fullName evidence="3">Reverse transcriptase</fullName>
    </submittedName>
</protein>
<dbReference type="InParanoid" id="K2QHT9"/>
<dbReference type="CDD" id="cd09276">
    <property type="entry name" value="Rnase_HI_RT_non_LTR"/>
    <property type="match status" value="1"/>
</dbReference>
<dbReference type="InterPro" id="IPR036691">
    <property type="entry name" value="Endo/exonu/phosph_ase_sf"/>
</dbReference>
<dbReference type="Pfam" id="PF00078">
    <property type="entry name" value="RVT_1"/>
    <property type="match status" value="1"/>
</dbReference>
<name>K2QHT9_MACPH</name>
<dbReference type="eggNOG" id="KOG1075">
    <property type="taxonomic scope" value="Eukaryota"/>
</dbReference>
<evidence type="ECO:0000313" key="3">
    <source>
        <dbReference type="EMBL" id="EKG09366.1"/>
    </source>
</evidence>
<accession>K2QHT9</accession>
<dbReference type="GO" id="GO:0003964">
    <property type="term" value="F:RNA-directed DNA polymerase activity"/>
    <property type="evidence" value="ECO:0007669"/>
    <property type="project" value="UniProtKB-KW"/>
</dbReference>
<dbReference type="HOGENOM" id="CLU_000680_23_3_1"/>
<dbReference type="SUPFAM" id="SSF56672">
    <property type="entry name" value="DNA/RNA polymerases"/>
    <property type="match status" value="1"/>
</dbReference>
<dbReference type="InterPro" id="IPR043502">
    <property type="entry name" value="DNA/RNA_pol_sf"/>
</dbReference>
<dbReference type="AlphaFoldDB" id="K2QHT9"/>
<dbReference type="Proteomes" id="UP000007129">
    <property type="component" value="Unassembled WGS sequence"/>
</dbReference>
<dbReference type="OrthoDB" id="3261222at2759"/>
<reference evidence="3 4" key="1">
    <citation type="journal article" date="2012" name="BMC Genomics">
        <title>Tools to kill: Genome of one of the most destructive plant pathogenic fungi Macrophomina phaseolina.</title>
        <authorList>
            <person name="Islam M.S."/>
            <person name="Haque M.S."/>
            <person name="Islam M.M."/>
            <person name="Emdad E.M."/>
            <person name="Halim A."/>
            <person name="Hossen Q.M.M."/>
            <person name="Hossain M.Z."/>
            <person name="Ahmed B."/>
            <person name="Rahim S."/>
            <person name="Rahman M.S."/>
            <person name="Alam M.M."/>
            <person name="Hou S."/>
            <person name="Wan X."/>
            <person name="Saito J.A."/>
            <person name="Alam M."/>
        </authorList>
    </citation>
    <scope>NUCLEOTIDE SEQUENCE [LARGE SCALE GENOMIC DNA]</scope>
    <source>
        <strain evidence="3 4">MS6</strain>
    </source>
</reference>
<dbReference type="Pfam" id="PF00075">
    <property type="entry name" value="RNase_H"/>
    <property type="match status" value="1"/>
</dbReference>
<dbReference type="CDD" id="cd01650">
    <property type="entry name" value="RT_nLTR_like"/>
    <property type="match status" value="1"/>
</dbReference>
<dbReference type="Pfam" id="PF14529">
    <property type="entry name" value="Exo_endo_phos_2"/>
    <property type="match status" value="1"/>
</dbReference>
<dbReference type="InterPro" id="IPR036397">
    <property type="entry name" value="RNaseH_sf"/>
</dbReference>
<evidence type="ECO:0000259" key="1">
    <source>
        <dbReference type="PROSITE" id="PS50878"/>
    </source>
</evidence>
<proteinExistence type="predicted"/>
<dbReference type="PROSITE" id="PS50879">
    <property type="entry name" value="RNASE_H_1"/>
    <property type="match status" value="1"/>
</dbReference>